<dbReference type="RefSeq" id="WP_089247013.1">
    <property type="nucleotide sequence ID" value="NZ_FZOW01000007.1"/>
</dbReference>
<evidence type="ECO:0000313" key="3">
    <source>
        <dbReference type="EMBL" id="SNS94783.1"/>
    </source>
</evidence>
<dbReference type="InterPro" id="IPR006442">
    <property type="entry name" value="Antitoxin_Phd/YefM"/>
</dbReference>
<evidence type="ECO:0000313" key="4">
    <source>
        <dbReference type="Proteomes" id="UP000198327"/>
    </source>
</evidence>
<dbReference type="Proteomes" id="UP000198327">
    <property type="component" value="Unassembled WGS sequence"/>
</dbReference>
<proteinExistence type="inferred from homology"/>
<name>A0A239INZ2_9NOCA</name>
<dbReference type="Gene3D" id="3.40.1620.10">
    <property type="entry name" value="YefM-like domain"/>
    <property type="match status" value="1"/>
</dbReference>
<protein>
    <recommendedName>
        <fullName evidence="2">Antitoxin</fullName>
    </recommendedName>
</protein>
<keyword evidence="4" id="KW-1185">Reference proteome</keyword>
<dbReference type="InterPro" id="IPR036165">
    <property type="entry name" value="YefM-like_sf"/>
</dbReference>
<accession>A0A239INZ2</accession>
<dbReference type="OrthoDB" id="9802003at2"/>
<comment type="similarity">
    <text evidence="1 2">Belongs to the phD/YefM antitoxin family.</text>
</comment>
<organism evidence="3 4">
    <name type="scientific">Rhodococcoides kyotonense</name>
    <dbReference type="NCBI Taxonomy" id="398843"/>
    <lineage>
        <taxon>Bacteria</taxon>
        <taxon>Bacillati</taxon>
        <taxon>Actinomycetota</taxon>
        <taxon>Actinomycetes</taxon>
        <taxon>Mycobacteriales</taxon>
        <taxon>Nocardiaceae</taxon>
        <taxon>Rhodococcoides</taxon>
    </lineage>
</organism>
<dbReference type="STRING" id="398843.A3K89_10800"/>
<dbReference type="SUPFAM" id="SSF143120">
    <property type="entry name" value="YefM-like"/>
    <property type="match status" value="1"/>
</dbReference>
<comment type="function">
    <text evidence="2">Antitoxin component of a type II toxin-antitoxin (TA) system.</text>
</comment>
<reference evidence="4" key="1">
    <citation type="submission" date="2017-06" db="EMBL/GenBank/DDBJ databases">
        <authorList>
            <person name="Varghese N."/>
            <person name="Submissions S."/>
        </authorList>
    </citation>
    <scope>NUCLEOTIDE SEQUENCE [LARGE SCALE GENOMIC DNA]</scope>
    <source>
        <strain evidence="4">JCM 23211</strain>
    </source>
</reference>
<dbReference type="AlphaFoldDB" id="A0A239INZ2"/>
<dbReference type="EMBL" id="FZOW01000007">
    <property type="protein sequence ID" value="SNS94783.1"/>
    <property type="molecule type" value="Genomic_DNA"/>
</dbReference>
<evidence type="ECO:0000256" key="1">
    <source>
        <dbReference type="ARBA" id="ARBA00009981"/>
    </source>
</evidence>
<gene>
    <name evidence="3" type="ORF">SAMN05421642_107130</name>
</gene>
<evidence type="ECO:0000256" key="2">
    <source>
        <dbReference type="RuleBase" id="RU362080"/>
    </source>
</evidence>
<dbReference type="Pfam" id="PF02604">
    <property type="entry name" value="PhdYeFM_antitox"/>
    <property type="match status" value="1"/>
</dbReference>
<sequence>MKDWRDHYPDPIGPAEAFARFEELSARILKDENPVVIAAESGDVVLMSAAEYRSTMETLYLFSTPANAKWLIKGLEEAKRGEAEPFAFERRQGQAEDNS</sequence>